<dbReference type="PANTHER" id="PTHR28264:SF1">
    <property type="entry name" value="CYTOCHROME C OXIDASE SUBUNIT 6C"/>
    <property type="match status" value="1"/>
</dbReference>
<reference evidence="14 15" key="1">
    <citation type="submission" date="2023-04" db="EMBL/GenBank/DDBJ databases">
        <title>Genome of Basidiobolus ranarum AG-B5.</title>
        <authorList>
            <person name="Stajich J.E."/>
            <person name="Carter-House D."/>
            <person name="Gryganskyi A."/>
        </authorList>
    </citation>
    <scope>NUCLEOTIDE SEQUENCE [LARGE SCALE GENOMIC DNA]</scope>
    <source>
        <strain evidence="14 15">AG-B5</strain>
    </source>
</reference>
<evidence type="ECO:0000313" key="14">
    <source>
        <dbReference type="EMBL" id="KAK9767825.1"/>
    </source>
</evidence>
<evidence type="ECO:0000256" key="7">
    <source>
        <dbReference type="ARBA" id="ARBA00022989"/>
    </source>
</evidence>
<evidence type="ECO:0000313" key="15">
    <source>
        <dbReference type="Proteomes" id="UP001479436"/>
    </source>
</evidence>
<evidence type="ECO:0000256" key="9">
    <source>
        <dbReference type="ARBA" id="ARBA00023128"/>
    </source>
</evidence>
<feature type="transmembrane region" description="Helical" evidence="13">
    <location>
        <begin position="12"/>
        <end position="32"/>
    </location>
</feature>
<dbReference type="Proteomes" id="UP001479436">
    <property type="component" value="Unassembled WGS sequence"/>
</dbReference>
<accession>A0ABR2X225</accession>
<evidence type="ECO:0000256" key="11">
    <source>
        <dbReference type="ARBA" id="ARBA00031091"/>
    </source>
</evidence>
<protein>
    <recommendedName>
        <fullName evidence="4 12">Cytochrome c oxidase subunit 9, mitochondrial</fullName>
    </recommendedName>
    <alternativeName>
        <fullName evidence="11 12">Cytochrome c oxidase polypeptide VIIA</fullName>
    </alternativeName>
</protein>
<sequence>MIAPITGKIKRIALTDISIGLTLGAACGYYFWYDVHLAGNKKRDAYYARLEAERKSE</sequence>
<comment type="pathway">
    <text evidence="2 12">Energy metabolism; oxidative phosphorylation.</text>
</comment>
<keyword evidence="8 12" id="KW-0560">Oxidoreductase</keyword>
<keyword evidence="5 13" id="KW-0812">Transmembrane</keyword>
<dbReference type="CDD" id="cd22888">
    <property type="entry name" value="CcO_VIIa_fungal"/>
    <property type="match status" value="1"/>
</dbReference>
<dbReference type="PANTHER" id="PTHR28264">
    <property type="entry name" value="CYTOCHROME C OXIDASE SUBUNIT 7A"/>
    <property type="match status" value="1"/>
</dbReference>
<gene>
    <name evidence="14" type="ORF">K7432_002054</name>
</gene>
<keyword evidence="7 13" id="KW-1133">Transmembrane helix</keyword>
<evidence type="ECO:0000256" key="1">
    <source>
        <dbReference type="ARBA" id="ARBA00004434"/>
    </source>
</evidence>
<comment type="subcellular location">
    <subcellularLocation>
        <location evidence="1">Mitochondrion inner membrane</location>
        <topology evidence="1">Single-pass membrane protein</topology>
    </subcellularLocation>
</comment>
<organism evidence="14 15">
    <name type="scientific">Basidiobolus ranarum</name>
    <dbReference type="NCBI Taxonomy" id="34480"/>
    <lineage>
        <taxon>Eukaryota</taxon>
        <taxon>Fungi</taxon>
        <taxon>Fungi incertae sedis</taxon>
        <taxon>Zoopagomycota</taxon>
        <taxon>Entomophthoromycotina</taxon>
        <taxon>Basidiobolomycetes</taxon>
        <taxon>Basidiobolales</taxon>
        <taxon>Basidiobolaceae</taxon>
        <taxon>Basidiobolus</taxon>
    </lineage>
</organism>
<name>A0ABR2X225_9FUNG</name>
<comment type="function">
    <text evidence="12">Component of the cytochrome c oxidase, the last enzyme in the mitochondrial electron transport chain which drives oxidative phosphorylation.</text>
</comment>
<proteinExistence type="inferred from homology"/>
<comment type="similarity">
    <text evidence="3 12">Belongs to the fungal cytochrome c oxidase subunit 7a family.</text>
</comment>
<evidence type="ECO:0000256" key="2">
    <source>
        <dbReference type="ARBA" id="ARBA00004673"/>
    </source>
</evidence>
<evidence type="ECO:0000256" key="8">
    <source>
        <dbReference type="ARBA" id="ARBA00023002"/>
    </source>
</evidence>
<keyword evidence="15" id="KW-1185">Reference proteome</keyword>
<keyword evidence="9 12" id="KW-0496">Mitochondrion</keyword>
<evidence type="ECO:0000256" key="10">
    <source>
        <dbReference type="ARBA" id="ARBA00023136"/>
    </source>
</evidence>
<evidence type="ECO:0000256" key="12">
    <source>
        <dbReference type="PIRNR" id="PIRNR000283"/>
    </source>
</evidence>
<comment type="caution">
    <text evidence="14">The sequence shown here is derived from an EMBL/GenBank/DDBJ whole genome shotgun (WGS) entry which is preliminary data.</text>
</comment>
<keyword evidence="6 12" id="KW-0999">Mitochondrion inner membrane</keyword>
<dbReference type="EMBL" id="JASJQH010000052">
    <property type="protein sequence ID" value="KAK9767825.1"/>
    <property type="molecule type" value="Genomic_DNA"/>
</dbReference>
<dbReference type="InterPro" id="IPR014368">
    <property type="entry name" value="Cyt_c_oxidase_su7a_fun"/>
</dbReference>
<evidence type="ECO:0000256" key="6">
    <source>
        <dbReference type="ARBA" id="ARBA00022792"/>
    </source>
</evidence>
<evidence type="ECO:0000256" key="4">
    <source>
        <dbReference type="ARBA" id="ARBA00016081"/>
    </source>
</evidence>
<dbReference type="PIRSF" id="PIRSF000283">
    <property type="entry name" value="COX9"/>
    <property type="match status" value="1"/>
</dbReference>
<evidence type="ECO:0000256" key="5">
    <source>
        <dbReference type="ARBA" id="ARBA00022692"/>
    </source>
</evidence>
<keyword evidence="10 12" id="KW-0472">Membrane</keyword>
<evidence type="ECO:0000256" key="13">
    <source>
        <dbReference type="SAM" id="Phobius"/>
    </source>
</evidence>
<evidence type="ECO:0000256" key="3">
    <source>
        <dbReference type="ARBA" id="ARBA00008862"/>
    </source>
</evidence>